<accession>A0A4U5N7C4</accession>
<keyword evidence="3" id="KW-1185">Reference proteome</keyword>
<dbReference type="Proteomes" id="UP000298663">
    <property type="component" value="Unassembled WGS sequence"/>
</dbReference>
<feature type="region of interest" description="Disordered" evidence="1">
    <location>
        <begin position="53"/>
        <end position="79"/>
    </location>
</feature>
<feature type="compositionally biased region" description="Basic and acidic residues" evidence="1">
    <location>
        <begin position="67"/>
        <end position="79"/>
    </location>
</feature>
<reference evidence="2 3" key="2">
    <citation type="journal article" date="2019" name="G3 (Bethesda)">
        <title>Hybrid Assembly of the Genome of the Entomopathogenic Nematode Steinernema carpocapsae Identifies the X-Chromosome.</title>
        <authorList>
            <person name="Serra L."/>
            <person name="Macchietto M."/>
            <person name="Macias-Munoz A."/>
            <person name="McGill C.J."/>
            <person name="Rodriguez I.M."/>
            <person name="Rodriguez B."/>
            <person name="Murad R."/>
            <person name="Mortazavi A."/>
        </authorList>
    </citation>
    <scope>NUCLEOTIDE SEQUENCE [LARGE SCALE GENOMIC DNA]</scope>
    <source>
        <strain evidence="2 3">ALL</strain>
    </source>
</reference>
<dbReference type="EMBL" id="AZBU02000005">
    <property type="protein sequence ID" value="TKR78294.1"/>
    <property type="molecule type" value="Genomic_DNA"/>
</dbReference>
<gene>
    <name evidence="2" type="ORF">L596_019123</name>
</gene>
<protein>
    <submittedName>
        <fullName evidence="2">Uncharacterized protein</fullName>
    </submittedName>
</protein>
<evidence type="ECO:0000313" key="2">
    <source>
        <dbReference type="EMBL" id="TKR78294.1"/>
    </source>
</evidence>
<evidence type="ECO:0000313" key="3">
    <source>
        <dbReference type="Proteomes" id="UP000298663"/>
    </source>
</evidence>
<feature type="compositionally biased region" description="Basic residues" evidence="1">
    <location>
        <begin position="55"/>
        <end position="66"/>
    </location>
</feature>
<reference evidence="2 3" key="1">
    <citation type="journal article" date="2015" name="Genome Biol.">
        <title>Comparative genomics of Steinernema reveals deeply conserved gene regulatory networks.</title>
        <authorList>
            <person name="Dillman A.R."/>
            <person name="Macchietto M."/>
            <person name="Porter C.F."/>
            <person name="Rogers A."/>
            <person name="Williams B."/>
            <person name="Antoshechkin I."/>
            <person name="Lee M.M."/>
            <person name="Goodwin Z."/>
            <person name="Lu X."/>
            <person name="Lewis E.E."/>
            <person name="Goodrich-Blair H."/>
            <person name="Stock S.P."/>
            <person name="Adams B.J."/>
            <person name="Sternberg P.W."/>
            <person name="Mortazavi A."/>
        </authorList>
    </citation>
    <scope>NUCLEOTIDE SEQUENCE [LARGE SCALE GENOMIC DNA]</scope>
    <source>
        <strain evidence="2 3">ALL</strain>
    </source>
</reference>
<sequence length="163" mass="17895">MDLSLGIRRRFGTSLRALTLLDVASTGAAPEADSVRVRQSIISHLDPRAIFSTCRSRRSRSSRGRRQVPEDGDRTPRDEAVARGERTVLIANNAFMMDILDVSRGSGMHVGCRQALEGRKVQAGQRSKDTPSGKGGPEDTLLPPVLRLRTLVDVAFECCFVDF</sequence>
<evidence type="ECO:0000256" key="1">
    <source>
        <dbReference type="SAM" id="MobiDB-lite"/>
    </source>
</evidence>
<feature type="compositionally biased region" description="Basic and acidic residues" evidence="1">
    <location>
        <begin position="117"/>
        <end position="131"/>
    </location>
</feature>
<name>A0A4U5N7C4_STECR</name>
<comment type="caution">
    <text evidence="2">The sequence shown here is derived from an EMBL/GenBank/DDBJ whole genome shotgun (WGS) entry which is preliminary data.</text>
</comment>
<feature type="region of interest" description="Disordered" evidence="1">
    <location>
        <begin position="117"/>
        <end position="141"/>
    </location>
</feature>
<proteinExistence type="predicted"/>
<dbReference type="AlphaFoldDB" id="A0A4U5N7C4"/>
<organism evidence="2 3">
    <name type="scientific">Steinernema carpocapsae</name>
    <name type="common">Entomopathogenic nematode</name>
    <dbReference type="NCBI Taxonomy" id="34508"/>
    <lineage>
        <taxon>Eukaryota</taxon>
        <taxon>Metazoa</taxon>
        <taxon>Ecdysozoa</taxon>
        <taxon>Nematoda</taxon>
        <taxon>Chromadorea</taxon>
        <taxon>Rhabditida</taxon>
        <taxon>Tylenchina</taxon>
        <taxon>Panagrolaimomorpha</taxon>
        <taxon>Strongyloidoidea</taxon>
        <taxon>Steinernematidae</taxon>
        <taxon>Steinernema</taxon>
    </lineage>
</organism>